<proteinExistence type="predicted"/>
<organism evidence="1 2">
    <name type="scientific">Peronosclerospora sorghi</name>
    <dbReference type="NCBI Taxonomy" id="230839"/>
    <lineage>
        <taxon>Eukaryota</taxon>
        <taxon>Sar</taxon>
        <taxon>Stramenopiles</taxon>
        <taxon>Oomycota</taxon>
        <taxon>Peronosporomycetes</taxon>
        <taxon>Peronosporales</taxon>
        <taxon>Peronosporaceae</taxon>
        <taxon>Peronosclerospora</taxon>
    </lineage>
</organism>
<name>A0ACC0WX30_9STRA</name>
<accession>A0ACC0WX30</accession>
<keyword evidence="2" id="KW-1185">Reference proteome</keyword>
<dbReference type="EMBL" id="CM047580">
    <property type="protein sequence ID" value="KAI9922811.1"/>
    <property type="molecule type" value="Genomic_DNA"/>
</dbReference>
<dbReference type="Proteomes" id="UP001163321">
    <property type="component" value="Chromosome 1"/>
</dbReference>
<sequence length="782" mass="87879">MRKHKLYLNLKKCTFGAPEIPVLGCFVGKNGVRPDPEKIRVIVEWPKPNNVKELRKFLGLATYLHKYSCNYAGLIRPLSQLLKKDVEWHWDTQCQDAFDAVKQSLTEAPVLAIADNELPFHVVCDAIDFSIGCTLMQRDHDDRDRVQSRQLRPAERNYPVYDKELLAMKYALAKFRIYLLGDRPFVVYTDHASLRTAVNHHTFLKEWLDGFHSLLSTTLRLNTNPETDALSRRPDYGTTPSVTEGASANAIRCTALSSSIIRQVREAYKTDEETLINQVRSAKNSQSSSALACIDIDCTMVCCFTAQTKNMKVASSFQTTMISNIKLCLSIMMHQFRGIKVERRHTLLSHVTFTSETSTSGYGNTYACEICQRVKPAQSAQVPLQSLPVPTECWKSISMDFVFGLPPDNSRKTGIVVFVDRLSKMVHLTAVLANVTAAQTARIFVDTVFRLHGMPEDIVSDRDPRFAGRFWQETFSLLGTQLKMSTADHPETDGQTERVNRVLGDMLRSYAHAFEQWSDYLPLTEFAITNSVHASTKHTPFYVNALRHPRTPALLGGTPNLSGGGTRSNFERVNAQVATATCEQNDGPSTESTIEAEAASIETEAAYDEYVSAAMDGDNEDNAPTADKAVDEFVLQRQAVIRYIKDALASAFDKQKKNADKQRRKKNKNSFLKGELVLFLPTHALSNFPTRKLLPKYIGPFKVQEIRGNAYTLDIPIAMRLHPTFYVGRLKPYHSSSSYDETQNHGRYRDSPSLPRETCNRLPAVDEHSGESLPPSTAQDQP</sequence>
<evidence type="ECO:0000313" key="2">
    <source>
        <dbReference type="Proteomes" id="UP001163321"/>
    </source>
</evidence>
<comment type="caution">
    <text evidence="1">The sequence shown here is derived from an EMBL/GenBank/DDBJ whole genome shotgun (WGS) entry which is preliminary data.</text>
</comment>
<reference evidence="1 2" key="1">
    <citation type="journal article" date="2022" name="bioRxiv">
        <title>The genome of the oomycete Peronosclerospora sorghi, a cosmopolitan pathogen of maize and sorghum, is inflated with dispersed pseudogenes.</title>
        <authorList>
            <person name="Fletcher K."/>
            <person name="Martin F."/>
            <person name="Isakeit T."/>
            <person name="Cavanaugh K."/>
            <person name="Magill C."/>
            <person name="Michelmore R."/>
        </authorList>
    </citation>
    <scope>NUCLEOTIDE SEQUENCE [LARGE SCALE GENOMIC DNA]</scope>
    <source>
        <strain evidence="1">P6</strain>
    </source>
</reference>
<evidence type="ECO:0000313" key="1">
    <source>
        <dbReference type="EMBL" id="KAI9922811.1"/>
    </source>
</evidence>
<gene>
    <name evidence="1" type="ORF">PsorP6_000440</name>
</gene>
<protein>
    <submittedName>
        <fullName evidence="1">Uncharacterized protein</fullName>
    </submittedName>
</protein>